<dbReference type="CDD" id="cd01129">
    <property type="entry name" value="PulE-GspE-like"/>
    <property type="match status" value="1"/>
</dbReference>
<dbReference type="InterPro" id="IPR013369">
    <property type="entry name" value="T2SS_GspE"/>
</dbReference>
<gene>
    <name evidence="18" type="primary">gspE</name>
    <name evidence="18" type="ORF">QWZ16_02055</name>
</gene>
<evidence type="ECO:0000256" key="3">
    <source>
        <dbReference type="ARBA" id="ARBA00004533"/>
    </source>
</evidence>
<evidence type="ECO:0000256" key="6">
    <source>
        <dbReference type="ARBA" id="ARBA00022475"/>
    </source>
</evidence>
<evidence type="ECO:0000256" key="2">
    <source>
        <dbReference type="ARBA" id="ARBA00003288"/>
    </source>
</evidence>
<evidence type="ECO:0000256" key="9">
    <source>
        <dbReference type="ARBA" id="ARBA00022741"/>
    </source>
</evidence>
<protein>
    <recommendedName>
        <fullName evidence="16">Type II secretion system protein E</fullName>
        <shortName evidence="16">T2SS protein E</shortName>
    </recommendedName>
    <alternativeName>
        <fullName evidence="16">Type II traffic warden ATPase</fullName>
    </alternativeName>
</protein>
<dbReference type="InterPro" id="IPR054757">
    <property type="entry name" value="GSPE_N1E"/>
</dbReference>
<dbReference type="Gene3D" id="3.40.50.300">
    <property type="entry name" value="P-loop containing nucleotide triphosphate hydrolases"/>
    <property type="match status" value="1"/>
</dbReference>
<keyword evidence="8" id="KW-0479">Metal-binding</keyword>
<dbReference type="InterPro" id="IPR001482">
    <property type="entry name" value="T2SS/T4SS_dom"/>
</dbReference>
<dbReference type="InterPro" id="IPR037257">
    <property type="entry name" value="T2SS_E_N_sf"/>
</dbReference>
<dbReference type="Pfam" id="PF00437">
    <property type="entry name" value="T2SSE"/>
    <property type="match status" value="1"/>
</dbReference>
<keyword evidence="13" id="KW-1278">Translocase</keyword>
<comment type="function">
    <text evidence="2 16">ATPase component of the type II secretion system required for the energy-dependent secretion of extracellular factors such as proteases and toxins from the periplasm. Acts as a molecular motor to provide the energy that is required for assembly of the pseudopilus and the extrusion of substrates generated in the cytoplasm.</text>
</comment>
<evidence type="ECO:0000313" key="18">
    <source>
        <dbReference type="EMBL" id="MDN3608562.1"/>
    </source>
</evidence>
<comment type="caution">
    <text evidence="18">The sequence shown here is derived from an EMBL/GenBank/DDBJ whole genome shotgun (WGS) entry which is preliminary data.</text>
</comment>
<comment type="cofactor">
    <cofactor evidence="1">
        <name>Zn(2+)</name>
        <dbReference type="ChEBI" id="CHEBI:29105"/>
    </cofactor>
</comment>
<keyword evidence="9 16" id="KW-0547">Nucleotide-binding</keyword>
<dbReference type="EMBL" id="JAUFQC010000001">
    <property type="protein sequence ID" value="MDN3608562.1"/>
    <property type="molecule type" value="Genomic_DNA"/>
</dbReference>
<keyword evidence="7" id="KW-0997">Cell inner membrane</keyword>
<evidence type="ECO:0000256" key="7">
    <source>
        <dbReference type="ARBA" id="ARBA00022519"/>
    </source>
</evidence>
<dbReference type="SUPFAM" id="SSF52540">
    <property type="entry name" value="P-loop containing nucleoside triphosphate hydrolases"/>
    <property type="match status" value="1"/>
</dbReference>
<evidence type="ECO:0000256" key="11">
    <source>
        <dbReference type="ARBA" id="ARBA00022840"/>
    </source>
</evidence>
<dbReference type="Pfam" id="PF22341">
    <property type="entry name" value="GSPE_N1E"/>
    <property type="match status" value="1"/>
</dbReference>
<evidence type="ECO:0000256" key="1">
    <source>
        <dbReference type="ARBA" id="ARBA00001947"/>
    </source>
</evidence>
<evidence type="ECO:0000313" key="19">
    <source>
        <dbReference type="Proteomes" id="UP001238540"/>
    </source>
</evidence>
<dbReference type="PANTHER" id="PTHR30258">
    <property type="entry name" value="TYPE II SECRETION SYSTEM PROTEIN GSPE-RELATED"/>
    <property type="match status" value="1"/>
</dbReference>
<evidence type="ECO:0000256" key="10">
    <source>
        <dbReference type="ARBA" id="ARBA00022833"/>
    </source>
</evidence>
<dbReference type="NCBIfam" id="TIGR02533">
    <property type="entry name" value="type_II_gspE"/>
    <property type="match status" value="1"/>
</dbReference>
<name>A0ABT8BP68_9VIBR</name>
<dbReference type="Gene3D" id="3.30.450.90">
    <property type="match status" value="1"/>
</dbReference>
<evidence type="ECO:0000256" key="8">
    <source>
        <dbReference type="ARBA" id="ARBA00022723"/>
    </source>
</evidence>
<dbReference type="Gene3D" id="3.30.300.160">
    <property type="entry name" value="Type II secretion system, protein E, N-terminal domain"/>
    <property type="match status" value="1"/>
</dbReference>
<evidence type="ECO:0000256" key="14">
    <source>
        <dbReference type="ARBA" id="ARBA00023136"/>
    </source>
</evidence>
<dbReference type="PROSITE" id="PS00662">
    <property type="entry name" value="T2SP_E"/>
    <property type="match status" value="1"/>
</dbReference>
<evidence type="ECO:0000256" key="15">
    <source>
        <dbReference type="ARBA" id="ARBA00034006"/>
    </source>
</evidence>
<keyword evidence="10" id="KW-0862">Zinc</keyword>
<dbReference type="SUPFAM" id="SSF160246">
    <property type="entry name" value="EspE N-terminal domain-like"/>
    <property type="match status" value="1"/>
</dbReference>
<keyword evidence="11 16" id="KW-0067">ATP-binding</keyword>
<feature type="domain" description="Bacterial type II secretion system protein E" evidence="17">
    <location>
        <begin position="314"/>
        <end position="328"/>
    </location>
</feature>
<comment type="subcellular location">
    <subcellularLocation>
        <location evidence="3 16">Cell inner membrane</location>
    </subcellularLocation>
</comment>
<dbReference type="InterPro" id="IPR003593">
    <property type="entry name" value="AAA+_ATPase"/>
</dbReference>
<organism evidence="18 19">
    <name type="scientific">Vibrio ostreicida</name>
    <dbReference type="NCBI Taxonomy" id="526588"/>
    <lineage>
        <taxon>Bacteria</taxon>
        <taxon>Pseudomonadati</taxon>
        <taxon>Pseudomonadota</taxon>
        <taxon>Gammaproteobacteria</taxon>
        <taxon>Vibrionales</taxon>
        <taxon>Vibrionaceae</taxon>
        <taxon>Vibrio</taxon>
    </lineage>
</organism>
<reference evidence="19" key="1">
    <citation type="journal article" date="2019" name="Int. J. Syst. Evol. Microbiol.">
        <title>The Global Catalogue of Microorganisms (GCM) 10K type strain sequencing project: providing services to taxonomists for standard genome sequencing and annotation.</title>
        <authorList>
            <consortium name="The Broad Institute Genomics Platform"/>
            <consortium name="The Broad Institute Genome Sequencing Center for Infectious Disease"/>
            <person name="Wu L."/>
            <person name="Ma J."/>
        </authorList>
    </citation>
    <scope>NUCLEOTIDE SEQUENCE [LARGE SCALE GENOMIC DNA]</scope>
    <source>
        <strain evidence="19">CECT 7398</strain>
    </source>
</reference>
<accession>A0ABT8BP68</accession>
<evidence type="ECO:0000256" key="5">
    <source>
        <dbReference type="ARBA" id="ARBA00022448"/>
    </source>
</evidence>
<keyword evidence="12 16" id="KW-0653">Protein transport</keyword>
<comment type="similarity">
    <text evidence="4 16">Belongs to the GSP E family.</text>
</comment>
<sequence>MDELVTFRRLPFGFANRFQLVLETDEKGLVLYYVSPLAFEALIEVKRVVGDHFELCELSKEAFDTKLTEAYQRDSSEARQLMEDLGADNDDFFSLAEDLPQDEDLLESDDDAPIIKLINAMLGEAIKEGASDIHIETFEKALSIRFRIDGVLRDVLSPSRKLAPLLVSRVKVMAKLDIAEKRVPQDGRISLRIGGRAVDVRVSTMPSSHGERVVMRLLDKNATRLDLHSLGMTADNHQTFRAMIARPHGIILVTGPTGSGKSTTLYAGLQELNSNERNILTVEDPIEFDIDGIGQTQVNPKVDMTFARGLRAILRQDPDVVMVGEIRDLETAQIGVQASLTGHLVMSTLHTNTAVGAITRLRDMGIEPFLISSSLLGVLAQRLVRTLCSDCKTPYEADSETKKLFNLDKSDTLVLYKPQGCEHCNNKGYRGRTGIHELLVVNENVQEQIHSEAGEQAIDKAIRSYTPSIRDDGLSKVRKGITSLEEVMRVTKES</sequence>
<evidence type="ECO:0000259" key="17">
    <source>
        <dbReference type="PROSITE" id="PS00662"/>
    </source>
</evidence>
<dbReference type="SMART" id="SM00382">
    <property type="entry name" value="AAA"/>
    <property type="match status" value="1"/>
</dbReference>
<dbReference type="InterPro" id="IPR027417">
    <property type="entry name" value="P-loop_NTPase"/>
</dbReference>
<comment type="catalytic activity">
    <reaction evidence="15">
        <text>ATP + H2O + cellular proteinSide 1 = ADP + phosphate + cellular proteinSide 2.</text>
        <dbReference type="EC" id="7.4.2.8"/>
    </reaction>
</comment>
<evidence type="ECO:0000256" key="4">
    <source>
        <dbReference type="ARBA" id="ARBA00006611"/>
    </source>
</evidence>
<keyword evidence="14" id="KW-0472">Membrane</keyword>
<dbReference type="RefSeq" id="WP_076589087.1">
    <property type="nucleotide sequence ID" value="NZ_JABEYA020000020.1"/>
</dbReference>
<evidence type="ECO:0000256" key="16">
    <source>
        <dbReference type="RuleBase" id="RU366070"/>
    </source>
</evidence>
<keyword evidence="6" id="KW-1003">Cell membrane</keyword>
<keyword evidence="5 16" id="KW-0813">Transport</keyword>
<proteinExistence type="inferred from homology"/>
<dbReference type="PANTHER" id="PTHR30258:SF27">
    <property type="entry name" value="BACTERIOPHAGE ADSORPTION PROTEIN B-RELATED"/>
    <property type="match status" value="1"/>
</dbReference>
<evidence type="ECO:0000256" key="12">
    <source>
        <dbReference type="ARBA" id="ARBA00022927"/>
    </source>
</evidence>
<dbReference type="Proteomes" id="UP001238540">
    <property type="component" value="Unassembled WGS sequence"/>
</dbReference>
<keyword evidence="19" id="KW-1185">Reference proteome</keyword>
<evidence type="ECO:0000256" key="13">
    <source>
        <dbReference type="ARBA" id="ARBA00022967"/>
    </source>
</evidence>